<evidence type="ECO:0000256" key="1">
    <source>
        <dbReference type="ARBA" id="ARBA00004496"/>
    </source>
</evidence>
<comment type="subcellular location">
    <subcellularLocation>
        <location evidence="1">Cytoplasm</location>
    </subcellularLocation>
</comment>
<dbReference type="SUPFAM" id="SSF52402">
    <property type="entry name" value="Adenine nucleotide alpha hydrolases-like"/>
    <property type="match status" value="2"/>
</dbReference>
<evidence type="ECO:0000313" key="7">
    <source>
        <dbReference type="Proteomes" id="UP000585721"/>
    </source>
</evidence>
<accession>A0A841GJB4</accession>
<evidence type="ECO:0000256" key="4">
    <source>
        <dbReference type="ARBA" id="ARBA00037131"/>
    </source>
</evidence>
<keyword evidence="7" id="KW-1185">Reference proteome</keyword>
<evidence type="ECO:0000256" key="3">
    <source>
        <dbReference type="ARBA" id="ARBA00022490"/>
    </source>
</evidence>
<dbReference type="PANTHER" id="PTHR47892:SF1">
    <property type="entry name" value="UNIVERSAL STRESS PROTEIN E"/>
    <property type="match status" value="1"/>
</dbReference>
<dbReference type="Pfam" id="PF00582">
    <property type="entry name" value="Usp"/>
    <property type="match status" value="2"/>
</dbReference>
<comment type="caution">
    <text evidence="6">The sequence shown here is derived from an EMBL/GenBank/DDBJ whole genome shotgun (WGS) entry which is preliminary data.</text>
</comment>
<dbReference type="AlphaFoldDB" id="A0A841GJB4"/>
<evidence type="ECO:0000313" key="6">
    <source>
        <dbReference type="EMBL" id="MBB6055415.1"/>
    </source>
</evidence>
<name>A0A841GJB4_9GAMM</name>
<dbReference type="Proteomes" id="UP000585721">
    <property type="component" value="Unassembled WGS sequence"/>
</dbReference>
<dbReference type="RefSeq" id="WP_188026197.1">
    <property type="nucleotide sequence ID" value="NZ_JACHGR010000004.1"/>
</dbReference>
<evidence type="ECO:0000256" key="2">
    <source>
        <dbReference type="ARBA" id="ARBA00008791"/>
    </source>
</evidence>
<organism evidence="6 7">
    <name type="scientific">Tolumonas osonensis</name>
    <dbReference type="NCBI Taxonomy" id="675874"/>
    <lineage>
        <taxon>Bacteria</taxon>
        <taxon>Pseudomonadati</taxon>
        <taxon>Pseudomonadota</taxon>
        <taxon>Gammaproteobacteria</taxon>
        <taxon>Aeromonadales</taxon>
        <taxon>Aeromonadaceae</taxon>
        <taxon>Tolumonas</taxon>
    </lineage>
</organism>
<reference evidence="6 7" key="1">
    <citation type="submission" date="2020-08" db="EMBL/GenBank/DDBJ databases">
        <title>Genomic Encyclopedia of Type Strains, Phase IV (KMG-IV): sequencing the most valuable type-strain genomes for metagenomic binning, comparative biology and taxonomic classification.</title>
        <authorList>
            <person name="Goeker M."/>
        </authorList>
    </citation>
    <scope>NUCLEOTIDE SEQUENCE [LARGE SCALE GENOMIC DNA]</scope>
    <source>
        <strain evidence="6 7">DSM 22975</strain>
    </source>
</reference>
<dbReference type="InterPro" id="IPR006016">
    <property type="entry name" value="UspA"/>
</dbReference>
<feature type="domain" description="UspA" evidence="5">
    <location>
        <begin position="4"/>
        <end position="147"/>
    </location>
</feature>
<protein>
    <submittedName>
        <fullName evidence="6">Universal stress protein E</fullName>
    </submittedName>
</protein>
<dbReference type="EMBL" id="JACHGR010000004">
    <property type="protein sequence ID" value="MBB6055415.1"/>
    <property type="molecule type" value="Genomic_DNA"/>
</dbReference>
<dbReference type="NCBIfam" id="NF008380">
    <property type="entry name" value="PRK11175.1"/>
    <property type="match status" value="1"/>
</dbReference>
<feature type="domain" description="UspA" evidence="5">
    <location>
        <begin position="174"/>
        <end position="299"/>
    </location>
</feature>
<gene>
    <name evidence="6" type="ORF">HNR75_001321</name>
</gene>
<dbReference type="Gene3D" id="3.40.50.12370">
    <property type="match status" value="1"/>
</dbReference>
<dbReference type="GO" id="GO:0005737">
    <property type="term" value="C:cytoplasm"/>
    <property type="evidence" value="ECO:0007669"/>
    <property type="project" value="UniProtKB-SubCell"/>
</dbReference>
<keyword evidence="3" id="KW-0963">Cytoplasm</keyword>
<sequence>MIKYRNILVVIDPTMPEQPALLRAVELARLEDVARIKVFLAIYDFSYEITSILSNEEREEMRQGVITHRLGWLSGMIKPYQSEGLDIEPKVIWHSRPFECVLQEVKEHDHDLVITSAHHHSLLKSFIFTPSDWHLLRKCPCPVLVTKHHGWPAGGNILAAINISDEPEQMSLNERIIHEAKVIAQLVKANLHLVNAFPAPIVNIALELPGFSPELYSDAMQQHHKTEMEEYARKFDIQPECIHIVEGMPEDVLPELAQSLDAELTILGSVGRTGWSAAFIGNTAERVVDSIQGDLLVVKAYE</sequence>
<comment type="similarity">
    <text evidence="2">Belongs to the universal stress protein A family.</text>
</comment>
<dbReference type="PANTHER" id="PTHR47892">
    <property type="entry name" value="UNIVERSAL STRESS PROTEIN E"/>
    <property type="match status" value="1"/>
</dbReference>
<proteinExistence type="inferred from homology"/>
<comment type="function">
    <text evidence="4">Required for resistance to DNA-damaging agents.</text>
</comment>
<evidence type="ECO:0000259" key="5">
    <source>
        <dbReference type="Pfam" id="PF00582"/>
    </source>
</evidence>